<protein>
    <submittedName>
        <fullName evidence="3">Uncharacterized protein</fullName>
    </submittedName>
</protein>
<organism evidence="2 3">
    <name type="scientific">Romanomermis culicivorax</name>
    <name type="common">Nematode worm</name>
    <dbReference type="NCBI Taxonomy" id="13658"/>
    <lineage>
        <taxon>Eukaryota</taxon>
        <taxon>Metazoa</taxon>
        <taxon>Ecdysozoa</taxon>
        <taxon>Nematoda</taxon>
        <taxon>Enoplea</taxon>
        <taxon>Dorylaimia</taxon>
        <taxon>Mermithida</taxon>
        <taxon>Mermithoidea</taxon>
        <taxon>Mermithidae</taxon>
        <taxon>Romanomermis</taxon>
    </lineage>
</organism>
<feature type="region of interest" description="Disordered" evidence="1">
    <location>
        <begin position="1"/>
        <end position="28"/>
    </location>
</feature>
<reference evidence="3" key="1">
    <citation type="submission" date="2022-11" db="UniProtKB">
        <authorList>
            <consortium name="WormBaseParasite"/>
        </authorList>
    </citation>
    <scope>IDENTIFICATION</scope>
</reference>
<sequence>MEALKNPPKDVFKAPLPRPPPMDMEPAMSSTILIPPMVTSQLPTAPTLVRTTTITHATSLPPTAPMSAQSTAYTQPSVVIATRLVLGVAPPASSTPTVEPRLPSQATRLPNYTHF</sequence>
<name>A0A915KGX5_ROMCU</name>
<evidence type="ECO:0000256" key="1">
    <source>
        <dbReference type="SAM" id="MobiDB-lite"/>
    </source>
</evidence>
<proteinExistence type="predicted"/>
<evidence type="ECO:0000313" key="3">
    <source>
        <dbReference type="WBParaSite" id="nRc.2.0.1.t37635-RA"/>
    </source>
</evidence>
<feature type="compositionally biased region" description="Polar residues" evidence="1">
    <location>
        <begin position="104"/>
        <end position="115"/>
    </location>
</feature>
<dbReference type="AlphaFoldDB" id="A0A915KGX5"/>
<keyword evidence="2" id="KW-1185">Reference proteome</keyword>
<evidence type="ECO:0000313" key="2">
    <source>
        <dbReference type="Proteomes" id="UP000887565"/>
    </source>
</evidence>
<dbReference type="WBParaSite" id="nRc.2.0.1.t37635-RA">
    <property type="protein sequence ID" value="nRc.2.0.1.t37635-RA"/>
    <property type="gene ID" value="nRc.2.0.1.g37635"/>
</dbReference>
<feature type="region of interest" description="Disordered" evidence="1">
    <location>
        <begin position="91"/>
        <end position="115"/>
    </location>
</feature>
<accession>A0A915KGX5</accession>
<dbReference type="Proteomes" id="UP000887565">
    <property type="component" value="Unplaced"/>
</dbReference>